<keyword evidence="2 5" id="KW-0812">Transmembrane</keyword>
<keyword evidence="8" id="KW-1185">Reference proteome</keyword>
<evidence type="ECO:0000259" key="6">
    <source>
        <dbReference type="Pfam" id="PF12698"/>
    </source>
</evidence>
<organism evidence="7 8">
    <name type="scientific">Rubrivirga marina</name>
    <dbReference type="NCBI Taxonomy" id="1196024"/>
    <lineage>
        <taxon>Bacteria</taxon>
        <taxon>Pseudomonadati</taxon>
        <taxon>Rhodothermota</taxon>
        <taxon>Rhodothermia</taxon>
        <taxon>Rhodothermales</taxon>
        <taxon>Rubricoccaceae</taxon>
        <taxon>Rubrivirga</taxon>
    </lineage>
</organism>
<evidence type="ECO:0000256" key="3">
    <source>
        <dbReference type="ARBA" id="ARBA00022989"/>
    </source>
</evidence>
<gene>
    <name evidence="7" type="ORF">BSZ37_19350</name>
</gene>
<evidence type="ECO:0000256" key="2">
    <source>
        <dbReference type="ARBA" id="ARBA00022692"/>
    </source>
</evidence>
<feature type="domain" description="ABC-2 type transporter transmembrane" evidence="6">
    <location>
        <begin position="19"/>
        <end position="395"/>
    </location>
</feature>
<dbReference type="PANTHER" id="PTHR43471">
    <property type="entry name" value="ABC TRANSPORTER PERMEASE"/>
    <property type="match status" value="1"/>
</dbReference>
<keyword evidence="4 5" id="KW-0472">Membrane</keyword>
<protein>
    <recommendedName>
        <fullName evidence="6">ABC-2 type transporter transmembrane domain-containing protein</fullName>
    </recommendedName>
</protein>
<dbReference type="Pfam" id="PF12698">
    <property type="entry name" value="ABC2_membrane_3"/>
    <property type="match status" value="1"/>
</dbReference>
<dbReference type="EMBL" id="MQWD01000001">
    <property type="protein sequence ID" value="PAP78426.1"/>
    <property type="molecule type" value="Genomic_DNA"/>
</dbReference>
<feature type="transmembrane region" description="Helical" evidence="5">
    <location>
        <begin position="177"/>
        <end position="198"/>
    </location>
</feature>
<evidence type="ECO:0000256" key="4">
    <source>
        <dbReference type="ARBA" id="ARBA00023136"/>
    </source>
</evidence>
<dbReference type="OrthoDB" id="9768837at2"/>
<feature type="transmembrane region" description="Helical" evidence="5">
    <location>
        <begin position="347"/>
        <end position="368"/>
    </location>
</feature>
<feature type="transmembrane region" description="Helical" evidence="5">
    <location>
        <begin position="281"/>
        <end position="301"/>
    </location>
</feature>
<keyword evidence="3 5" id="KW-1133">Transmembrane helix</keyword>
<sequence length="421" mass="44001">MNKTLLIAKSEYLRRVRSKWFAVATLAVPVLAIGVFLLPMIAFSAGDGVDRVAVIDDAGLAGPLAEALGGRVEVEVSDAPLDTLRAGLLADDLDGVLVLPEGLVEGDGEAEVRYLSRGGLDAGDGVRGAVREVVRRARAGAAGASPAALAAYESDVPLRLVTVSEDGDEADAAIGRFLVANVLSLLMYLAILVFGMMVMRGVIEEKANRIVEVIASSVRPFELMMGKVLGIGAVGLSQLLAWGALTFGLSLAAGPLLVAFVPEAAGDGGEAPFGPEAIGSIVDPGLLIAFVLFFLGGYLLYSSLFAAVGSAVDQESDAQSLQTVVILPIMIPLLFLSFVANDPDGGLGVFLSLFPLSSPILMVVRMAVTDVPVWQVVLALVLLAVAFVGMIALAARVYRVGILMYGKKPSLAELWRWVRTA</sequence>
<comment type="caution">
    <text evidence="7">The sequence shown here is derived from an EMBL/GenBank/DDBJ whole genome shotgun (WGS) entry which is preliminary data.</text>
</comment>
<feature type="transmembrane region" description="Helical" evidence="5">
    <location>
        <begin position="374"/>
        <end position="398"/>
    </location>
</feature>
<feature type="transmembrane region" description="Helical" evidence="5">
    <location>
        <begin position="20"/>
        <end position="42"/>
    </location>
</feature>
<dbReference type="GO" id="GO:0016020">
    <property type="term" value="C:membrane"/>
    <property type="evidence" value="ECO:0007669"/>
    <property type="project" value="UniProtKB-SubCell"/>
</dbReference>
<evidence type="ECO:0000256" key="1">
    <source>
        <dbReference type="ARBA" id="ARBA00004141"/>
    </source>
</evidence>
<evidence type="ECO:0000313" key="7">
    <source>
        <dbReference type="EMBL" id="PAP78426.1"/>
    </source>
</evidence>
<dbReference type="AlphaFoldDB" id="A0A271J4I0"/>
<comment type="subcellular location">
    <subcellularLocation>
        <location evidence="1">Membrane</location>
        <topology evidence="1">Multi-pass membrane protein</topology>
    </subcellularLocation>
</comment>
<dbReference type="GO" id="GO:0140359">
    <property type="term" value="F:ABC-type transporter activity"/>
    <property type="evidence" value="ECO:0007669"/>
    <property type="project" value="InterPro"/>
</dbReference>
<evidence type="ECO:0000256" key="5">
    <source>
        <dbReference type="SAM" id="Phobius"/>
    </source>
</evidence>
<reference evidence="7 8" key="1">
    <citation type="submission" date="2016-11" db="EMBL/GenBank/DDBJ databases">
        <title>Study of marine rhodopsin-containing bacteria.</title>
        <authorList>
            <person name="Yoshizawa S."/>
            <person name="Kumagai Y."/>
            <person name="Kogure K."/>
        </authorList>
    </citation>
    <scope>NUCLEOTIDE SEQUENCE [LARGE SCALE GENOMIC DNA]</scope>
    <source>
        <strain evidence="7 8">SAORIC-28</strain>
    </source>
</reference>
<dbReference type="InterPro" id="IPR013525">
    <property type="entry name" value="ABC2_TM"/>
</dbReference>
<dbReference type="Proteomes" id="UP000216339">
    <property type="component" value="Unassembled WGS sequence"/>
</dbReference>
<proteinExistence type="predicted"/>
<dbReference type="RefSeq" id="WP_095512106.1">
    <property type="nucleotide sequence ID" value="NZ_MQWD01000001.1"/>
</dbReference>
<accession>A0A271J4I0</accession>
<name>A0A271J4I0_9BACT</name>
<evidence type="ECO:0000313" key="8">
    <source>
        <dbReference type="Proteomes" id="UP000216339"/>
    </source>
</evidence>
<feature type="transmembrane region" description="Helical" evidence="5">
    <location>
        <begin position="321"/>
        <end position="340"/>
    </location>
</feature>